<keyword evidence="3" id="KW-0479">Metal-binding</keyword>
<sequence length="348" mass="39251">MNSLLRRAASIRTPLVNVDRRLSYVDRVRYLQKLKEEDTICLSQVPGGKFLVYSRSKPLIRVDKANTDNALVWLSYEDLIQYHSEVLNSIVLLDVAEDGTPRYSVQVGALATEVQEKMEYSTNASFTDLRAALFMVNWKEAHVLSRANCVLMWNKNHAFCGKCGSPTQRNAAGYSRKCRSCGMTHYPSSSPVGIVLVTDPEEENIILVRQPRHPPGMYSCIAGFSDVGESLEETVHREVAEEVGVEVSSVKYVASQHWPFPGSLMVGCYALAEKQELSIDPHELQDAHWFSRDEITAAIERIQTNPLLRLRGNPSGELFIPPPGAIAYHLIAHWLKRTPVHEIYQHIY</sequence>
<dbReference type="OrthoDB" id="10249612at2759"/>
<evidence type="ECO:0000313" key="9">
    <source>
        <dbReference type="Proteomes" id="UP000283509"/>
    </source>
</evidence>
<dbReference type="CDD" id="cd03429">
    <property type="entry name" value="NUDIX_NADH_pyrophosphatase_Nudt13"/>
    <property type="match status" value="1"/>
</dbReference>
<dbReference type="InterPro" id="IPR015376">
    <property type="entry name" value="Znr_NADH_PPase"/>
</dbReference>
<evidence type="ECO:0000256" key="5">
    <source>
        <dbReference type="ARBA" id="ARBA00022842"/>
    </source>
</evidence>
<dbReference type="GO" id="GO:0016787">
    <property type="term" value="F:hydrolase activity"/>
    <property type="evidence" value="ECO:0007669"/>
    <property type="project" value="UniProtKB-KW"/>
</dbReference>
<dbReference type="Proteomes" id="UP000283509">
    <property type="component" value="Unassembled WGS sequence"/>
</dbReference>
<keyword evidence="6" id="KW-0520">NAD</keyword>
<accession>A0A3R7MGI7</accession>
<dbReference type="EC" id="3.6.1.22" evidence="2"/>
<dbReference type="Gene3D" id="3.90.79.20">
    <property type="match status" value="1"/>
</dbReference>
<dbReference type="STRING" id="6689.A0A3R7MGI7"/>
<feature type="domain" description="Nudix hydrolase" evidence="7">
    <location>
        <begin position="187"/>
        <end position="315"/>
    </location>
</feature>
<reference evidence="8 9" key="1">
    <citation type="submission" date="2018-04" db="EMBL/GenBank/DDBJ databases">
        <authorList>
            <person name="Zhang X."/>
            <person name="Yuan J."/>
            <person name="Li F."/>
            <person name="Xiang J."/>
        </authorList>
    </citation>
    <scope>NUCLEOTIDE SEQUENCE [LARGE SCALE GENOMIC DNA]</scope>
    <source>
        <tissue evidence="8">Muscle</tissue>
    </source>
</reference>
<keyword evidence="5" id="KW-0460">Magnesium</keyword>
<dbReference type="InterPro" id="IPR015797">
    <property type="entry name" value="NUDIX_hydrolase-like_dom_sf"/>
</dbReference>
<dbReference type="PANTHER" id="PTHR11383:SF3">
    <property type="entry name" value="NAD(P)H PYROPHOSPHATASE NUDT13, MITOCHONDRIAL"/>
    <property type="match status" value="1"/>
</dbReference>
<dbReference type="InterPro" id="IPR000086">
    <property type="entry name" value="NUDIX_hydrolase_dom"/>
</dbReference>
<dbReference type="Gene3D" id="3.90.79.10">
    <property type="entry name" value="Nucleoside Triphosphate Pyrophosphohydrolase"/>
    <property type="match status" value="1"/>
</dbReference>
<keyword evidence="9" id="KW-1185">Reference proteome</keyword>
<evidence type="ECO:0000313" key="8">
    <source>
        <dbReference type="EMBL" id="ROT81096.1"/>
    </source>
</evidence>
<dbReference type="Pfam" id="PF00293">
    <property type="entry name" value="NUDIX"/>
    <property type="match status" value="1"/>
</dbReference>
<dbReference type="AlphaFoldDB" id="A0A3R7MGI7"/>
<dbReference type="NCBIfam" id="NF001299">
    <property type="entry name" value="PRK00241.1"/>
    <property type="match status" value="1"/>
</dbReference>
<dbReference type="InterPro" id="IPR020084">
    <property type="entry name" value="NUDIX_hydrolase_CS"/>
</dbReference>
<dbReference type="PROSITE" id="PS51462">
    <property type="entry name" value="NUDIX"/>
    <property type="match status" value="1"/>
</dbReference>
<evidence type="ECO:0000256" key="2">
    <source>
        <dbReference type="ARBA" id="ARBA00012381"/>
    </source>
</evidence>
<evidence type="ECO:0000256" key="4">
    <source>
        <dbReference type="ARBA" id="ARBA00022801"/>
    </source>
</evidence>
<evidence type="ECO:0000256" key="1">
    <source>
        <dbReference type="ARBA" id="ARBA00001946"/>
    </source>
</evidence>
<evidence type="ECO:0000256" key="3">
    <source>
        <dbReference type="ARBA" id="ARBA00022723"/>
    </source>
</evidence>
<gene>
    <name evidence="8" type="ORF">C7M84_000150</name>
</gene>
<protein>
    <recommendedName>
        <fullName evidence="2">NAD(+) diphosphatase</fullName>
        <ecNumber evidence="2">3.6.1.22</ecNumber>
    </recommendedName>
</protein>
<dbReference type="PROSITE" id="PS00893">
    <property type="entry name" value="NUDIX_BOX"/>
    <property type="match status" value="1"/>
</dbReference>
<comment type="caution">
    <text evidence="8">The sequence shown here is derived from an EMBL/GenBank/DDBJ whole genome shotgun (WGS) entry which is preliminary data.</text>
</comment>
<comment type="cofactor">
    <cofactor evidence="1">
        <name>Mg(2+)</name>
        <dbReference type="ChEBI" id="CHEBI:18420"/>
    </cofactor>
</comment>
<proteinExistence type="predicted"/>
<dbReference type="InterPro" id="IPR049734">
    <property type="entry name" value="NudC-like_C"/>
</dbReference>
<name>A0A3R7MGI7_PENVA</name>
<dbReference type="EMBL" id="QCYY01001020">
    <property type="protein sequence ID" value="ROT81096.1"/>
    <property type="molecule type" value="Genomic_DNA"/>
</dbReference>
<evidence type="ECO:0000256" key="6">
    <source>
        <dbReference type="ARBA" id="ARBA00023027"/>
    </source>
</evidence>
<dbReference type="GO" id="GO:0046872">
    <property type="term" value="F:metal ion binding"/>
    <property type="evidence" value="ECO:0007669"/>
    <property type="project" value="UniProtKB-KW"/>
</dbReference>
<dbReference type="PANTHER" id="PTHR11383">
    <property type="entry name" value="NUCLEOSIDE DIPHOSPHATE-LINKED MOIETY X MOTIF 13"/>
    <property type="match status" value="1"/>
</dbReference>
<keyword evidence="4" id="KW-0378">Hydrolase</keyword>
<dbReference type="Pfam" id="PF09297">
    <property type="entry name" value="Zn_ribbon_NUD"/>
    <property type="match status" value="1"/>
</dbReference>
<reference evidence="8 9" key="2">
    <citation type="submission" date="2019-01" db="EMBL/GenBank/DDBJ databases">
        <title>The decoding of complex shrimp genome reveals the adaptation for benthos swimmer, frequently molting mechanism and breeding impact on genome.</title>
        <authorList>
            <person name="Sun Y."/>
            <person name="Gao Y."/>
            <person name="Yu Y."/>
        </authorList>
    </citation>
    <scope>NUCLEOTIDE SEQUENCE [LARGE SCALE GENOMIC DNA]</scope>
    <source>
        <tissue evidence="8">Muscle</tissue>
    </source>
</reference>
<organism evidence="8 9">
    <name type="scientific">Penaeus vannamei</name>
    <name type="common">Whiteleg shrimp</name>
    <name type="synonym">Litopenaeus vannamei</name>
    <dbReference type="NCBI Taxonomy" id="6689"/>
    <lineage>
        <taxon>Eukaryota</taxon>
        <taxon>Metazoa</taxon>
        <taxon>Ecdysozoa</taxon>
        <taxon>Arthropoda</taxon>
        <taxon>Crustacea</taxon>
        <taxon>Multicrustacea</taxon>
        <taxon>Malacostraca</taxon>
        <taxon>Eumalacostraca</taxon>
        <taxon>Eucarida</taxon>
        <taxon>Decapoda</taxon>
        <taxon>Dendrobranchiata</taxon>
        <taxon>Penaeoidea</taxon>
        <taxon>Penaeidae</taxon>
        <taxon>Penaeus</taxon>
    </lineage>
</organism>
<dbReference type="SUPFAM" id="SSF55811">
    <property type="entry name" value="Nudix"/>
    <property type="match status" value="1"/>
</dbReference>
<evidence type="ECO:0000259" key="7">
    <source>
        <dbReference type="PROSITE" id="PS51462"/>
    </source>
</evidence>